<feature type="domain" description="PKS/mFAS DH" evidence="10">
    <location>
        <begin position="4466"/>
        <end position="4740"/>
    </location>
</feature>
<dbReference type="InterPro" id="IPR049900">
    <property type="entry name" value="PKS_mFAS_DH"/>
</dbReference>
<dbReference type="Pfam" id="PF14765">
    <property type="entry name" value="PS-DH"/>
    <property type="match status" value="3"/>
</dbReference>
<protein>
    <submittedName>
        <fullName evidence="11">SDR family NAD(P)-dependent oxidoreductase</fullName>
    </submittedName>
</protein>
<keyword evidence="4" id="KW-0808">Transferase</keyword>
<dbReference type="EMBL" id="CP089983">
    <property type="protein sequence ID" value="WXB09426.1"/>
    <property type="molecule type" value="Genomic_DNA"/>
</dbReference>
<feature type="region of interest" description="N-terminal hotdog fold" evidence="7">
    <location>
        <begin position="2698"/>
        <end position="2823"/>
    </location>
</feature>
<keyword evidence="3" id="KW-0597">Phosphoprotein</keyword>
<dbReference type="InterPro" id="IPR009081">
    <property type="entry name" value="PP-bd_ACP"/>
</dbReference>
<dbReference type="InterPro" id="IPR032821">
    <property type="entry name" value="PKS_assoc"/>
</dbReference>
<name>A0ABZ2LER6_9BACT</name>
<dbReference type="InterPro" id="IPR036291">
    <property type="entry name" value="NAD(P)-bd_dom_sf"/>
</dbReference>
<dbReference type="Pfam" id="PF08659">
    <property type="entry name" value="KR"/>
    <property type="match status" value="3"/>
</dbReference>
<dbReference type="InterPro" id="IPR050091">
    <property type="entry name" value="PKS_NRPS_Biosynth_Enz"/>
</dbReference>
<proteinExistence type="predicted"/>
<dbReference type="PANTHER" id="PTHR43775:SF51">
    <property type="entry name" value="INACTIVE PHENOLPHTHIOCEROL SYNTHESIS POLYKETIDE SYNTHASE TYPE I PKS1-RELATED"/>
    <property type="match status" value="1"/>
</dbReference>
<dbReference type="Pfam" id="PF08990">
    <property type="entry name" value="Docking"/>
    <property type="match status" value="1"/>
</dbReference>
<feature type="region of interest" description="N-terminal hotdog fold" evidence="7">
    <location>
        <begin position="933"/>
        <end position="1057"/>
    </location>
</feature>
<dbReference type="SMART" id="SM00826">
    <property type="entry name" value="PKS_DH"/>
    <property type="match status" value="3"/>
</dbReference>
<dbReference type="PROSITE" id="PS52019">
    <property type="entry name" value="PKS_MFAS_DH"/>
    <property type="match status" value="3"/>
</dbReference>
<dbReference type="SUPFAM" id="SSF52151">
    <property type="entry name" value="FabD/lysophospholipase-like"/>
    <property type="match status" value="3"/>
</dbReference>
<dbReference type="InterPro" id="IPR042104">
    <property type="entry name" value="PKS_dehydratase_sf"/>
</dbReference>
<dbReference type="PROSITE" id="PS00012">
    <property type="entry name" value="PHOSPHOPANTETHEINE"/>
    <property type="match status" value="3"/>
</dbReference>
<dbReference type="Gene3D" id="1.10.1200.10">
    <property type="entry name" value="ACP-like"/>
    <property type="match status" value="3"/>
</dbReference>
<dbReference type="InterPro" id="IPR020806">
    <property type="entry name" value="PKS_PP-bd"/>
</dbReference>
<evidence type="ECO:0000256" key="5">
    <source>
        <dbReference type="ARBA" id="ARBA00023194"/>
    </source>
</evidence>
<dbReference type="Pfam" id="PF22953">
    <property type="entry name" value="SpnB_Rossmann"/>
    <property type="match status" value="3"/>
</dbReference>
<dbReference type="InterPro" id="IPR020841">
    <property type="entry name" value="PKS_Beta-ketoAc_synthase_dom"/>
</dbReference>
<evidence type="ECO:0000256" key="7">
    <source>
        <dbReference type="PROSITE-ProRule" id="PRU01363"/>
    </source>
</evidence>
<evidence type="ECO:0000256" key="2">
    <source>
        <dbReference type="ARBA" id="ARBA00022450"/>
    </source>
</evidence>
<dbReference type="Proteomes" id="UP001374803">
    <property type="component" value="Chromosome"/>
</dbReference>
<feature type="domain" description="PKS/mFAS DH" evidence="10">
    <location>
        <begin position="2698"/>
        <end position="2974"/>
    </location>
</feature>
<dbReference type="SMART" id="SM00822">
    <property type="entry name" value="PKS_KR"/>
    <property type="match status" value="3"/>
</dbReference>
<dbReference type="SMART" id="SM00823">
    <property type="entry name" value="PKS_PP"/>
    <property type="match status" value="3"/>
</dbReference>
<dbReference type="InterPro" id="IPR014043">
    <property type="entry name" value="Acyl_transferase_dom"/>
</dbReference>
<dbReference type="InterPro" id="IPR020807">
    <property type="entry name" value="PKS_DH"/>
</dbReference>
<dbReference type="Gene3D" id="3.40.47.10">
    <property type="match status" value="3"/>
</dbReference>
<dbReference type="InterPro" id="IPR016039">
    <property type="entry name" value="Thiolase-like"/>
</dbReference>
<evidence type="ECO:0000259" key="8">
    <source>
        <dbReference type="PROSITE" id="PS50075"/>
    </source>
</evidence>
<dbReference type="Gene3D" id="3.30.70.3290">
    <property type="match status" value="3"/>
</dbReference>
<dbReference type="PROSITE" id="PS52004">
    <property type="entry name" value="KS3_2"/>
    <property type="match status" value="3"/>
</dbReference>
<dbReference type="InterPro" id="IPR006162">
    <property type="entry name" value="Ppantetheine_attach_site"/>
</dbReference>
<dbReference type="Pfam" id="PF21089">
    <property type="entry name" value="PKS_DH_N"/>
    <property type="match status" value="3"/>
</dbReference>
<evidence type="ECO:0000256" key="4">
    <source>
        <dbReference type="ARBA" id="ARBA00022679"/>
    </source>
</evidence>
<accession>A0ABZ2LER6</accession>
<keyword evidence="6" id="KW-0511">Multifunctional enzyme</keyword>
<feature type="active site" description="Proton acceptor; for dehydratase activity" evidence="7">
    <location>
        <position position="965"/>
    </location>
</feature>
<dbReference type="PANTHER" id="PTHR43775">
    <property type="entry name" value="FATTY ACID SYNTHASE"/>
    <property type="match status" value="1"/>
</dbReference>
<gene>
    <name evidence="11" type="ORF">LVJ94_19610</name>
</gene>
<dbReference type="Pfam" id="PF22621">
    <property type="entry name" value="CurL-like_PKS_C"/>
    <property type="match status" value="1"/>
</dbReference>
<dbReference type="InterPro" id="IPR055123">
    <property type="entry name" value="SpnB-like_Rossmann"/>
</dbReference>
<feature type="domain" description="Ketosynthase family 3 (KS3)" evidence="9">
    <location>
        <begin position="1802"/>
        <end position="2225"/>
    </location>
</feature>
<feature type="domain" description="PKS/mFAS DH" evidence="10">
    <location>
        <begin position="933"/>
        <end position="1203"/>
    </location>
</feature>
<feature type="domain" description="Carrier" evidence="8">
    <location>
        <begin position="3465"/>
        <end position="3540"/>
    </location>
</feature>
<feature type="domain" description="Ketosynthase family 3 (KS3)" evidence="9">
    <location>
        <begin position="33"/>
        <end position="457"/>
    </location>
</feature>
<evidence type="ECO:0000256" key="6">
    <source>
        <dbReference type="ARBA" id="ARBA00023268"/>
    </source>
</evidence>
<dbReference type="Gene3D" id="3.40.50.720">
    <property type="entry name" value="NAD(P)-binding Rossmann-like Domain"/>
    <property type="match status" value="3"/>
</dbReference>
<evidence type="ECO:0000256" key="1">
    <source>
        <dbReference type="ARBA" id="ARBA00004792"/>
    </source>
</evidence>
<feature type="region of interest" description="C-terminal hotdog fold" evidence="7">
    <location>
        <begin position="1068"/>
        <end position="1203"/>
    </location>
</feature>
<dbReference type="SMART" id="SM01294">
    <property type="entry name" value="PKS_PP_betabranch"/>
    <property type="match status" value="2"/>
</dbReference>
<evidence type="ECO:0000259" key="9">
    <source>
        <dbReference type="PROSITE" id="PS52004"/>
    </source>
</evidence>
<dbReference type="InterPro" id="IPR057326">
    <property type="entry name" value="KR_dom"/>
</dbReference>
<dbReference type="SUPFAM" id="SSF51735">
    <property type="entry name" value="NAD(P)-binding Rossmann-fold domains"/>
    <property type="match status" value="6"/>
</dbReference>
<dbReference type="Gene3D" id="3.40.366.10">
    <property type="entry name" value="Malonyl-Coenzyme A Acyl Carrier Protein, domain 2"/>
    <property type="match status" value="3"/>
</dbReference>
<dbReference type="SUPFAM" id="SSF101173">
    <property type="entry name" value="Docking domain B of the erythromycin polyketide synthase (DEBS)"/>
    <property type="match status" value="1"/>
</dbReference>
<evidence type="ECO:0000313" key="12">
    <source>
        <dbReference type="Proteomes" id="UP001374803"/>
    </source>
</evidence>
<dbReference type="SMART" id="SM00825">
    <property type="entry name" value="PKS_KS"/>
    <property type="match status" value="3"/>
</dbReference>
<dbReference type="PROSITE" id="PS50075">
    <property type="entry name" value="CARRIER"/>
    <property type="match status" value="3"/>
</dbReference>
<feature type="active site" description="Proton donor; for dehydratase activity" evidence="7">
    <location>
        <position position="2896"/>
    </location>
</feature>
<dbReference type="Pfam" id="PF02801">
    <property type="entry name" value="Ketoacyl-synt_C"/>
    <property type="match status" value="3"/>
</dbReference>
<comment type="caution">
    <text evidence="7">Lacks conserved residue(s) required for the propagation of feature annotation.</text>
</comment>
<dbReference type="Pfam" id="PF00698">
    <property type="entry name" value="Acyl_transf_1"/>
    <property type="match status" value="3"/>
</dbReference>
<dbReference type="Pfam" id="PF16197">
    <property type="entry name" value="KAsynt_C_assoc"/>
    <property type="match status" value="2"/>
</dbReference>
<reference evidence="11" key="1">
    <citation type="submission" date="2021-12" db="EMBL/GenBank/DDBJ databases">
        <title>Discovery of the Pendulisporaceae a myxobacterial family with distinct sporulation behavior and unique specialized metabolism.</title>
        <authorList>
            <person name="Garcia R."/>
            <person name="Popoff A."/>
            <person name="Bader C.D."/>
            <person name="Loehr J."/>
            <person name="Walesch S."/>
            <person name="Walt C."/>
            <person name="Boldt J."/>
            <person name="Bunk B."/>
            <person name="Haeckl F.J.F.P.J."/>
            <person name="Gunesch A.P."/>
            <person name="Birkelbach J."/>
            <person name="Nuebel U."/>
            <person name="Pietschmann T."/>
            <person name="Bach T."/>
            <person name="Mueller R."/>
        </authorList>
    </citation>
    <scope>NUCLEOTIDE SEQUENCE</scope>
    <source>
        <strain evidence="11">MSr11367</strain>
    </source>
</reference>
<dbReference type="InterPro" id="IPR049551">
    <property type="entry name" value="PKS_DH_C"/>
</dbReference>
<dbReference type="Gene3D" id="3.10.129.110">
    <property type="entry name" value="Polyketide synthase dehydratase"/>
    <property type="match status" value="3"/>
</dbReference>
<dbReference type="Pfam" id="PF00550">
    <property type="entry name" value="PP-binding"/>
    <property type="match status" value="3"/>
</dbReference>
<dbReference type="RefSeq" id="WP_394839098.1">
    <property type="nucleotide sequence ID" value="NZ_CP089929.1"/>
</dbReference>
<feature type="region of interest" description="C-terminal hotdog fold" evidence="7">
    <location>
        <begin position="4603"/>
        <end position="4740"/>
    </location>
</feature>
<evidence type="ECO:0000259" key="10">
    <source>
        <dbReference type="PROSITE" id="PS52019"/>
    </source>
</evidence>
<dbReference type="Pfam" id="PF00109">
    <property type="entry name" value="ketoacyl-synt"/>
    <property type="match status" value="3"/>
</dbReference>
<dbReference type="InterPro" id="IPR016036">
    <property type="entry name" value="Malonyl_transacylase_ACP-bd"/>
</dbReference>
<organism evidence="11 12">
    <name type="scientific">Pendulispora rubella</name>
    <dbReference type="NCBI Taxonomy" id="2741070"/>
    <lineage>
        <taxon>Bacteria</taxon>
        <taxon>Pseudomonadati</taxon>
        <taxon>Myxococcota</taxon>
        <taxon>Myxococcia</taxon>
        <taxon>Myxococcales</taxon>
        <taxon>Sorangiineae</taxon>
        <taxon>Pendulisporaceae</taxon>
        <taxon>Pendulispora</taxon>
    </lineage>
</organism>
<dbReference type="InterPro" id="IPR001227">
    <property type="entry name" value="Ac_transferase_dom_sf"/>
</dbReference>
<dbReference type="InterPro" id="IPR014031">
    <property type="entry name" value="Ketoacyl_synth_C"/>
</dbReference>
<dbReference type="SUPFAM" id="SSF47336">
    <property type="entry name" value="ACP-like"/>
    <property type="match status" value="3"/>
</dbReference>
<dbReference type="SUPFAM" id="SSF53901">
    <property type="entry name" value="Thiolase-like"/>
    <property type="match status" value="3"/>
</dbReference>
<dbReference type="SMART" id="SM00827">
    <property type="entry name" value="PKS_AT"/>
    <property type="match status" value="3"/>
</dbReference>
<feature type="domain" description="Ketosynthase family 3 (KS3)" evidence="9">
    <location>
        <begin position="3562"/>
        <end position="3991"/>
    </location>
</feature>
<feature type="region of interest" description="C-terminal hotdog fold" evidence="7">
    <location>
        <begin position="2835"/>
        <end position="2974"/>
    </location>
</feature>
<dbReference type="InterPro" id="IPR015083">
    <property type="entry name" value="NorB/c/GfsB-D-like_docking"/>
</dbReference>
<dbReference type="InterPro" id="IPR013968">
    <property type="entry name" value="PKS_KR"/>
</dbReference>
<evidence type="ECO:0000313" key="11">
    <source>
        <dbReference type="EMBL" id="WXB09426.1"/>
    </source>
</evidence>
<dbReference type="InterPro" id="IPR018201">
    <property type="entry name" value="Ketoacyl_synth_AS"/>
</dbReference>
<feature type="active site" description="Proton donor; for dehydratase activity" evidence="7">
    <location>
        <position position="1129"/>
    </location>
</feature>
<feature type="domain" description="Carrier" evidence="8">
    <location>
        <begin position="1706"/>
        <end position="1781"/>
    </location>
</feature>
<keyword evidence="5" id="KW-0045">Antibiotic biosynthesis</keyword>
<evidence type="ECO:0000256" key="3">
    <source>
        <dbReference type="ARBA" id="ARBA00022553"/>
    </source>
</evidence>
<dbReference type="PROSITE" id="PS00606">
    <property type="entry name" value="KS3_1"/>
    <property type="match status" value="2"/>
</dbReference>
<dbReference type="InterPro" id="IPR014030">
    <property type="entry name" value="Ketoacyl_synth_N"/>
</dbReference>
<dbReference type="InterPro" id="IPR036736">
    <property type="entry name" value="ACP-like_sf"/>
</dbReference>
<feature type="domain" description="Carrier" evidence="8">
    <location>
        <begin position="5222"/>
        <end position="5297"/>
    </location>
</feature>
<dbReference type="SUPFAM" id="SSF55048">
    <property type="entry name" value="Probable ACP-binding domain of malonyl-CoA ACP transacylase"/>
    <property type="match status" value="3"/>
</dbReference>
<dbReference type="InterPro" id="IPR049552">
    <property type="entry name" value="PKS_DH_N"/>
</dbReference>
<keyword evidence="2" id="KW-0596">Phosphopantetheine</keyword>
<sequence length="5381" mass="570308">MTHDEKLRDYLKRALFDLHQANERLREVEQKNVEPIAIVAMSCRFPGHVRTPEDLWDLVREGRDAVSGFPERPGWNLEAIYDPDPDAPGKTYTREGGFLYDADSFDPAFFGISPREALAVDPQQRLLLETSWEVFERAGIDPEAQKGSQTGIFVGVMYNDYSLLDAPEGLEAYTGLGSTPSIASGRIAYTFGFHGPTVTVDTACSSSLVAIHLACQSLRQNECSLALAGGVTIMSTTRVFIALSRQRALSPEGRCKSFSADANGTGWGEGVGMLLLERLSDARRNGHPIVAVVRGSAVNQDGKSQGLTAPNGPAQERVIRKALENAQLEAHEVDAIEAHGTGTTLGDPIEGRALLATYGQARERSAPLWLGSLKSNIGHAQAAAGVGGIIKMVLAMHHGLLPKTLHAENPSPHIDWSSGTMRLLNEAVAWPETGRPRRAGVSSFGISGTNAHAILEQAPKDSETLEERESVPALPVVPVLISGKSEAALRGQAVRLREHLEAHPGLGLADVAASLATTRSHFEHRAAFVARHRDELLTALDALARGNPAPGTVVGHGAGGEKLAVLFTGQGSQRLAMGRPLYDAFPVFRTALDAVAAHFDALLERPLLAVLFASQGSDDAALLDQTAFAQPALFALEVALFRLFESCGLQAHLLLGHSIGELVAAHLAGVFSLTDACTLVAARARLMQALPQGGAMLTVQASEDDVLPLLASRQGLSIAAINGPASTVVSGDLDAVLDVESHFQALGRKTSRLRVSHAFHSHHMDGMLDAFEKAAKSISFHPPTIPIVSNVTGRIAEYSELASPDYWVRHVRQAVRFLDGLQTLHAEGARTFLELGPHGVLTALAHDTLSTDPGATFVAALRKDRPDVDAFLSALGALHTASEFLDWKAFFAPLRPRRVQLPTYAFQRERFWLDDAKVRKADFASAGLASIDHPLLSAAAALADTEGFVFTGRLSLSEQAWLADHAVYGTVVVPGTALVECALVAAQHLGLAAIEELTLEAPLTLASAEATILQVSVGAPDEKGRRSLTVHARTDGDRDAPWKRHASGTLADAESFDFELHAWPPDGATAMALDGLYERLAEAGLVYGDAFQGLRAVYKREHELFAEVELPAAVLGDASLFTMHPALLDAALHALAVHHDGDLALPFSWGGVALRARGATSLRVRLRKDGAGTVSVDLADATGEAVARIEAFTARSVSREQIGSDARRDALFQVHWSKLPEDSLPSPVAGERWALLDLGLHSPELGLAPALEASVPHLERYADIAALKFALEQGAALPEVVVVPFVTPADVSIVDAAHSIAAQGLALVQTWLADERLASSRLVVLTRNAVATQTGHDVRDLGCAPLWGIVRSAQTENPDHSIVLVDIDDSEASRRAFHTALVRATAGAAETQLALREGHGLVPRLARLGQDAPAAASMDPDGTVLLTGGTGTLGSLLARHLVHTHGIKHLLLASRQGPDATGVGNLKAELEAAGAQVTVAACDAADRGALEALLRSIPREHPLTAVVHAAGVIDDGVVGSLTPERLQAVLRAKLDAALHLDELTRALDLSAFVLYSSLSGIMGGAGQANYAAANVFLDALAHRRKAHGLPAMALGWSLWADRSGLTAGLTDADRQRMDRGGIYPLSSEEGLALFDAALARPEAALAAVRFDTAALAKEATRAEAVHPLLRGLVRVRAARNLAKTGASSVSLLNQRLAALPAAERQRAMFDLVRPEAAAVLGIAPPSTLQPEQPLQELGLDSLMAVELRNRLATVTGLRLKSTLLFEHATIAALARFLTMELVGDAEPSPTVQRTSPTPQGEDDPIAIIAMACRFPGGVRTPEDLWQLLHGARDGISGLPENRGWKLESLYDPDPEATGKTYAREGGFLYDADHFDPAFFGISPREALAVDPQQRLLLETSWEAFERAGLDPASLQGSQTGVFVGVMYNDYALLAPEELEAHSGLGSSASVASGRIAYTFGFHGPTVTVDTACSSSLVSTHLACQALRQGECSLALAGGVTVMATPAPFIALSRQRALAPDGRSKSFAAEADGAGWGEGVGVILLERLSDATRNGHPVLALIRGSAVNQDGKSQGLTAPNGTAQEHVIRQALESARLKPQDVDAVEAHGTGTTLGDPIEAHALFATYGKARTEESPLWLGSLKSNLGHTQAAAGAGGIIKMVLAIQHGMLPATLHAENPSPHIDWSSGTVRLLNEPMPWLPNGHPRRAGISSFGISGTNAHLIVEEAPVRATVEAQPEASTVPGLPILLSAKSEIAMRAQAARLRAHLDAQPDVALVDLAYSLATTRSHFAQRAAIVARDRSELLADLDAVAGGTPAESAVLGQSDVSGKLVFVFPGHGSHWEGMARPLLETSPIFRETLEACERAFSPYVDWSLLGVLKGTETAPSLDRIDVAQPTLFAVMVSLAAVWRSMGVTPDAVVGHSQGEVAAAYVAGALSLEDAAKIVTLRSRALATVAGLGRMAAVELPRAQLEPYLAPYGERIVVAAVNSPHATTLAGEPEAVDALLRELEAKQVFALRLRVDVASHSPQIRDMREKLLLELADIAPRHGKIPFFSAVTAEKSEGSDLGPEYWYQNLRRPVRFADATNALVLDGHRFFVEVSPHPVLMLALEETLEASESPAAIVGSLWQGEGTFERLHLSLGELHTRGLSLDWNAFFRPFGPQRVELPTYAFQRERYWPDAANGGGADVASAGLSSTDHPLLSAAVALADTDGFVFTGLLSLADQPWLAGHAVFGTVLLPATAFVEFALVAGHHVGLEHLEELALEAPLTLPARGAVRVQLALGALDRTGRRPLTLFARSAEANDDAAWTRHASGMLAPAAPPVAFRLDAWPPPGATEIALDGLYERLNDVGLGYRGAFQGLRAVYKRGEELFAEVALPEASAKEGGRFALHPALLDAAFHALALDGRQEAANVALPFTLHGVSLRSIGASTLRVRFERNREDNTTMLALADGSGEPVAHVEALATRPVSAGQLRGGQRLDGLFRVEWIARPEETPSEELRWALLGSDELGLGPALEASAAQFEIHADLDALKTALDAGATPPEVVIAAFVSRGVSTDVISTAHATTARGLALLQAWLSDERFAATRLVMLTQGAIAARTEDGAPDLGSAPLWGLVRSARAENPDYSIVLVDVDGTVASRRALAAVVDASSSELAVRDGQAFVPRLARLLSTSADPSPAARALDPDRTVLITGGTGTLGRLLSLHLVRAHGVRHLLLTSRQGANAAGADDLKRELEAAGAHVSIMACDAADRPALEAVLGSIPAERPLTAVIHAAGVLDDGVLGSLTAAKLHPVLRAKLDAAQHLHELTQSLDLSAFVLFSSLSGVMGAGGQANYAAANTFLDALAHHRKARGLAALSIDWGFWADKSSMTAHLTDADVRRMGRGGLRALSSEEGLALFDAAFARPDASIVAARFDSMALGRQSADALHPLLRGIVRASRRVAMNTAAPSSLAQRLLALPAPEREQAVLDIVRGEVATVLGIASPSAVEAHRALQELGLDSLMAVELRNRLSAATAMRLRVTLLFDYPTPGALARHLTAELLGRRAETPARELLPRKRLPVGEDPIAIVAMACRFPGAVRTPEDLWQLLLRGQDGISTAPQDRGWSLEALYDPDPDAVGKTYAREGGFVDGADLFDPAFFGISPREALAMDPQQRMLLELSWEVLERGGIDPSAQGGQSGQDGRDTGVFVGIMHNGYSDLGTSEQLETYGMGSLASVASGRIAYTFGLTGPAVTVDTACSSSLVAVHLACQALRQGECTLALAGGATIMATPGVFLAFSRQRGMAPDGRCKSFSAEANGAGWGEGAGVLLLERLSDATRNGHPILAVLRGSAVNQDGKSQGLTAPNGPAQEQVIRRALESAGLGAEDVDAVEAHGTGTTLGDPIEAQALLATYGKAHAEAAPLWLGSLKSNFGHTQAAAGVGGIIKMVLAMQHGVLPKTLHAENPSPHVDWSSGTVRLLKDALAWPQSGRARRAGVSSFGISGTNAHVILEQAPGASVDEASSRPRPPALPVLLSGKTDEALRAQAERLREHLVARPELELVDLAFSLAETRTHFDHRASFVAHDHADLVSALEAFAARGPAKGERPAPGKLAVLFTGQGSQRPLMGRALYEAFPVFRDALDAVCTRIDPELEGIYPTAARPRLRDVLFAAEGSEEAALLDQTAFTQTALFAFEVALFRLLQSWGVMPDLLLGHSIGELVAAHVAGVLSLPDACTLVGARARLMQALPQGGLMLTVQASEDEVLAVLPPGGALAAINGSSSVVVSGDSEAVLGVERHFQALGRKTSRLRVSHAFHSHHMDGMLDAFGRVASSLTYLPPRIPIVSNVTGKLAEGRELQSAGYWVEHVRRAVRFLDGARALHTEGARTFLELGPHGVLSALAQEALIDAAPSAFVPALRKGRPDLDAFTGAVGELFVRGLVVDWRAFFEPWKPRRADLPTYAFQRQRFWPGAKGRNAEVVSAGWNAASHPLLGAAVALADTDGFLFTSVLSLGDQPWLSGHAVFGAVLLPGTAFVELALAVAHHVGLDHVEELTLEAPLALPERGAIQLQLWVGGADDAGRRALTVYARPEETNEDAPWTKHASATLAPATEMPAVDLSVWPPPRATALDVDGLYERLADTGLAYGGEFRALRAAYARDGEIFAEVQLTDAKEAERFALHPALLEGALHALMIEAIRDAADIALPFSFRGVSLRAVGASTLRVRFARRAGSDTLSLDLADAAGSPVAHVEAFTSRPVSADQLRSAASSRQRALLRLDWTEMPSSTAPASGHWALLGSEMLDAAFKQYTDLAALKDALDQGVAPPDVVLVPFIARAEFADVVSAAHEATARALALLQDWLADERLAACRLVLLTKGAVAARAADEVADLVHAALWGLVRSAQAENPDRSIVLVDVDETVLSRQALPTVFDAPELQFALREGRCLVPRLTRLPGGAEEAARPLDPKGTVLITGGTGTLGTLVARHLVHTHRVERVLLVSRQGERAKGADAVRRELEDAGARVTIAACDAADRSALEALLTAIPDEHPLTAVVHAAGAVDDGILGSLTPERLRSVLRSKLDAALHLHDLTRTRDLTAFVLFSSFSGVVGSPGQANYAAANTFLDALAHHRRARGLPGLSLDWGHWANESGLTAHLTDTDRKRMERGGLRSLSAEEGLALFDTALARTDAAVVAAHFDLDTLAKAAGGLHPLLRGLVRAKASRRTATNTADATSLRQRLLALPPSDREPALLDLVRTEAAAVLGLASFGALEPQRPLQELGLDSLTSLELRNRLSAATGLRLHATLLFDHPTPAAVSHLLLGQLLEDESTSPMAIFAELDKVENSLSLLGANDSVRETLTLRLQGLLSKWMSIQATSGESALVEKLDSAADDDELFRLIDRVRTEAAL</sequence>
<feature type="active site" description="Proton acceptor; for dehydratase activity" evidence="7">
    <location>
        <position position="2730"/>
    </location>
</feature>
<dbReference type="CDD" id="cd00833">
    <property type="entry name" value="PKS"/>
    <property type="match status" value="3"/>
</dbReference>
<feature type="region of interest" description="N-terminal hotdog fold" evidence="7">
    <location>
        <begin position="4466"/>
        <end position="4591"/>
    </location>
</feature>
<dbReference type="CDD" id="cd08956">
    <property type="entry name" value="KR_3_FAS_SDR_x"/>
    <property type="match status" value="3"/>
</dbReference>
<keyword evidence="12" id="KW-1185">Reference proteome</keyword>
<dbReference type="InterPro" id="IPR036299">
    <property type="entry name" value="Polyketide_synth_docking_sf"/>
</dbReference>
<comment type="pathway">
    <text evidence="1">Antibiotic biosynthesis.</text>
</comment>
<dbReference type="InterPro" id="IPR016035">
    <property type="entry name" value="Acyl_Trfase/lysoPLipase"/>
</dbReference>